<evidence type="ECO:0000256" key="5">
    <source>
        <dbReference type="SAM" id="MobiDB-lite"/>
    </source>
</evidence>
<comment type="subcellular location">
    <subcellularLocation>
        <location evidence="1">Membrane</location>
        <topology evidence="1">Multi-pass membrane protein</topology>
    </subcellularLocation>
</comment>
<evidence type="ECO:0000256" key="6">
    <source>
        <dbReference type="SAM" id="Phobius"/>
    </source>
</evidence>
<feature type="transmembrane region" description="Helical" evidence="6">
    <location>
        <begin position="121"/>
        <end position="140"/>
    </location>
</feature>
<evidence type="ECO:0000256" key="2">
    <source>
        <dbReference type="ARBA" id="ARBA00022692"/>
    </source>
</evidence>
<name>A0A2S5VQ34_9MICO</name>
<dbReference type="PANTHER" id="PTHR37422">
    <property type="entry name" value="TEICHURONIC ACID BIOSYNTHESIS PROTEIN TUAE"/>
    <property type="match status" value="1"/>
</dbReference>
<evidence type="ECO:0000313" key="8">
    <source>
        <dbReference type="EMBL" id="PPF65213.1"/>
    </source>
</evidence>
<feature type="transmembrane region" description="Helical" evidence="6">
    <location>
        <begin position="252"/>
        <end position="271"/>
    </location>
</feature>
<evidence type="ECO:0000313" key="9">
    <source>
        <dbReference type="Proteomes" id="UP000239241"/>
    </source>
</evidence>
<dbReference type="EMBL" id="PSXY01000030">
    <property type="protein sequence ID" value="PPF65213.1"/>
    <property type="molecule type" value="Genomic_DNA"/>
</dbReference>
<dbReference type="PANTHER" id="PTHR37422:SF13">
    <property type="entry name" value="LIPOPOLYSACCHARIDE BIOSYNTHESIS PROTEIN PA4999-RELATED"/>
    <property type="match status" value="1"/>
</dbReference>
<dbReference type="Pfam" id="PF04932">
    <property type="entry name" value="Wzy_C"/>
    <property type="match status" value="1"/>
</dbReference>
<feature type="transmembrane region" description="Helical" evidence="6">
    <location>
        <begin position="207"/>
        <end position="240"/>
    </location>
</feature>
<gene>
    <name evidence="8" type="ORF">C5E16_13785</name>
</gene>
<protein>
    <submittedName>
        <fullName evidence="8">Polysaccharide polymerase</fullName>
    </submittedName>
</protein>
<evidence type="ECO:0000256" key="3">
    <source>
        <dbReference type="ARBA" id="ARBA00022989"/>
    </source>
</evidence>
<evidence type="ECO:0000256" key="1">
    <source>
        <dbReference type="ARBA" id="ARBA00004141"/>
    </source>
</evidence>
<dbReference type="InterPro" id="IPR007016">
    <property type="entry name" value="O-antigen_ligase-rel_domated"/>
</dbReference>
<dbReference type="GO" id="GO:0016020">
    <property type="term" value="C:membrane"/>
    <property type="evidence" value="ECO:0007669"/>
    <property type="project" value="UniProtKB-SubCell"/>
</dbReference>
<evidence type="ECO:0000259" key="7">
    <source>
        <dbReference type="Pfam" id="PF04932"/>
    </source>
</evidence>
<reference evidence="8 9" key="1">
    <citation type="submission" date="2018-02" db="EMBL/GenBank/DDBJ databases">
        <title>Bacteriophage NCPPB3778 and a type I-E CRISPR drive the evolution of the US Biological Select Agent, Rathayibacter toxicus.</title>
        <authorList>
            <person name="Davis E.W.II."/>
            <person name="Tabima J.F."/>
            <person name="Weisberg A.J."/>
            <person name="Lopes L.D."/>
            <person name="Wiseman M.S."/>
            <person name="Wiseman M.S."/>
            <person name="Pupko T."/>
            <person name="Belcher M.S."/>
            <person name="Sechler A.J."/>
            <person name="Tancos M.A."/>
            <person name="Schroeder B.K."/>
            <person name="Murray T.D."/>
            <person name="Luster D.G."/>
            <person name="Schneider W.L."/>
            <person name="Rogers E."/>
            <person name="Andreote F.D."/>
            <person name="Grunwald N.J."/>
            <person name="Putnam M.L."/>
            <person name="Chang J.H."/>
        </authorList>
    </citation>
    <scope>NUCLEOTIDE SEQUENCE [LARGE SCALE GENOMIC DNA]</scope>
    <source>
        <strain evidence="8 9">AY1B3</strain>
    </source>
</reference>
<keyword evidence="4 6" id="KW-0472">Membrane</keyword>
<evidence type="ECO:0000256" key="4">
    <source>
        <dbReference type="ARBA" id="ARBA00023136"/>
    </source>
</evidence>
<feature type="compositionally biased region" description="Low complexity" evidence="5">
    <location>
        <begin position="446"/>
        <end position="473"/>
    </location>
</feature>
<feature type="compositionally biased region" description="Basic and acidic residues" evidence="5">
    <location>
        <begin position="432"/>
        <end position="445"/>
    </location>
</feature>
<dbReference type="AlphaFoldDB" id="A0A2S5VQ34"/>
<accession>A0A2S5VQ34</accession>
<feature type="region of interest" description="Disordered" evidence="5">
    <location>
        <begin position="432"/>
        <end position="482"/>
    </location>
</feature>
<proteinExistence type="predicted"/>
<keyword evidence="2 6" id="KW-0812">Transmembrane</keyword>
<feature type="transmembrane region" description="Helical" evidence="6">
    <location>
        <begin position="383"/>
        <end position="401"/>
    </location>
</feature>
<feature type="domain" description="O-antigen ligase-related" evidence="7">
    <location>
        <begin position="211"/>
        <end position="355"/>
    </location>
</feature>
<feature type="transmembrane region" description="Helical" evidence="6">
    <location>
        <begin position="34"/>
        <end position="53"/>
    </location>
</feature>
<dbReference type="InterPro" id="IPR051533">
    <property type="entry name" value="WaaL-like"/>
</dbReference>
<keyword evidence="3 6" id="KW-1133">Transmembrane helix</keyword>
<comment type="caution">
    <text evidence="8">The sequence shown here is derived from an EMBL/GenBank/DDBJ whole genome shotgun (WGS) entry which is preliminary data.</text>
</comment>
<dbReference type="Proteomes" id="UP000239241">
    <property type="component" value="Unassembled WGS sequence"/>
</dbReference>
<feature type="transmembrane region" description="Helical" evidence="6">
    <location>
        <begin position="65"/>
        <end position="84"/>
    </location>
</feature>
<sequence length="482" mass="50965">MGMPTASRRPLRGFATAVLVTTFAGDMWRNGLSWWGFGAIALAILITSCTLIVRSRPLPRLRVLPVPLIAFTGLAVLSIAWSGYRPESAIGVVIQLSTSVAAVTLVLLLSWAEIVQALGRALRIILGLSLAFELLVAVVVRQPVMPFFTDYGPDAPAAFAWTRGELLSGGRIQGVVGNANLLAMVALLALVVVALQLAARTLPRRRAVTWIVVALATLALTGSSTVLVALVMTGVVAALALLARRVGLRGRLVLAGGVVVAAVGAAVVVATRTADVFELLGRSPDLTGRFEIWESVLGLWQQHPVLGWGWIGYWAPWVHPFEGLAVRSGVTYLQAHDAYLDVLMQLGVVGLLVFACLVVTTYVRSWWAAIDRPQHRRDRVEPYTALALAPLLLMTALVVQSLAESRLLYEGNWLLLVVIAIATRSGMVAREDVPGPVDSRRRDAPARPGAAAASSAVPSTAAASPVGAAPAPSIATADPGVA</sequence>
<feature type="transmembrane region" description="Helical" evidence="6">
    <location>
        <begin position="342"/>
        <end position="363"/>
    </location>
</feature>
<feature type="transmembrane region" description="Helical" evidence="6">
    <location>
        <begin position="90"/>
        <end position="109"/>
    </location>
</feature>
<feature type="transmembrane region" description="Helical" evidence="6">
    <location>
        <begin position="175"/>
        <end position="195"/>
    </location>
</feature>
<organism evidence="8 9">
    <name type="scientific">Clavibacter michiganensis</name>
    <dbReference type="NCBI Taxonomy" id="28447"/>
    <lineage>
        <taxon>Bacteria</taxon>
        <taxon>Bacillati</taxon>
        <taxon>Actinomycetota</taxon>
        <taxon>Actinomycetes</taxon>
        <taxon>Micrococcales</taxon>
        <taxon>Microbacteriaceae</taxon>
        <taxon>Clavibacter</taxon>
    </lineage>
</organism>